<dbReference type="GO" id="GO:0032259">
    <property type="term" value="P:methylation"/>
    <property type="evidence" value="ECO:0007669"/>
    <property type="project" value="UniProtKB-KW"/>
</dbReference>
<dbReference type="Pfam" id="PF00145">
    <property type="entry name" value="DNA_methylase"/>
    <property type="match status" value="1"/>
</dbReference>
<evidence type="ECO:0000313" key="3">
    <source>
        <dbReference type="EMBL" id="QJA71282.1"/>
    </source>
</evidence>
<dbReference type="GO" id="GO:0008168">
    <property type="term" value="F:methyltransferase activity"/>
    <property type="evidence" value="ECO:0007669"/>
    <property type="project" value="UniProtKB-KW"/>
</dbReference>
<dbReference type="InterPro" id="IPR029063">
    <property type="entry name" value="SAM-dependent_MTases_sf"/>
</dbReference>
<dbReference type="Gene3D" id="3.40.50.150">
    <property type="entry name" value="Vaccinia Virus protein VP39"/>
    <property type="match status" value="1"/>
</dbReference>
<dbReference type="InterPro" id="IPR001525">
    <property type="entry name" value="C5_MeTfrase"/>
</dbReference>
<dbReference type="AlphaFoldDB" id="A0A6M3JQF9"/>
<sequence length="210" mass="23131">MKPKLLDLFCCQGGATKGLQRAGFYVVGVDINPQPRYCGDEFIQADAMKVSLGGFDAYWASPPCQEYTKAGKQWRASGTEYPDLIEATRERLVKTGKPYIIENVPGSPLINPIVLNGAVFGMNVHRVRWFECSFDVPIILLPQNQPPVKMGRPVKKGDVVQPVGHFSGVEYAGGEMGIDWMNQYGLSQAIPPAYSEFLGRQMLAAMGAER</sequence>
<dbReference type="EMBL" id="MT141861">
    <property type="protein sequence ID" value="QJA71282.1"/>
    <property type="molecule type" value="Genomic_DNA"/>
</dbReference>
<organism evidence="3">
    <name type="scientific">viral metagenome</name>
    <dbReference type="NCBI Taxonomy" id="1070528"/>
    <lineage>
        <taxon>unclassified sequences</taxon>
        <taxon>metagenomes</taxon>
        <taxon>organismal metagenomes</taxon>
    </lineage>
</organism>
<name>A0A6M3JQF9_9ZZZZ</name>
<keyword evidence="1 3" id="KW-0489">Methyltransferase</keyword>
<gene>
    <name evidence="3" type="ORF">MM415A03290_0003</name>
</gene>
<dbReference type="SUPFAM" id="SSF53335">
    <property type="entry name" value="S-adenosyl-L-methionine-dependent methyltransferases"/>
    <property type="match status" value="1"/>
</dbReference>
<proteinExistence type="predicted"/>
<protein>
    <submittedName>
        <fullName evidence="3">Putative methyltransferase</fullName>
    </submittedName>
</protein>
<evidence type="ECO:0000256" key="2">
    <source>
        <dbReference type="ARBA" id="ARBA00022679"/>
    </source>
</evidence>
<evidence type="ECO:0000256" key="1">
    <source>
        <dbReference type="ARBA" id="ARBA00022603"/>
    </source>
</evidence>
<keyword evidence="2 3" id="KW-0808">Transferase</keyword>
<accession>A0A6M3JQF9</accession>
<reference evidence="3" key="1">
    <citation type="submission" date="2020-03" db="EMBL/GenBank/DDBJ databases">
        <title>The deep terrestrial virosphere.</title>
        <authorList>
            <person name="Holmfeldt K."/>
            <person name="Nilsson E."/>
            <person name="Simone D."/>
            <person name="Lopez-Fernandez M."/>
            <person name="Wu X."/>
            <person name="de Brujin I."/>
            <person name="Lundin D."/>
            <person name="Andersson A."/>
            <person name="Bertilsson S."/>
            <person name="Dopson M."/>
        </authorList>
    </citation>
    <scope>NUCLEOTIDE SEQUENCE</scope>
    <source>
        <strain evidence="3">MM415A03290</strain>
    </source>
</reference>